<comment type="caution">
    <text evidence="4">The sequence shown here is derived from an EMBL/GenBank/DDBJ whole genome shotgun (WGS) entry which is preliminary data.</text>
</comment>
<protein>
    <recommendedName>
        <fullName evidence="6">WD40 repeat domain-containing protein</fullName>
    </recommendedName>
</protein>
<evidence type="ECO:0000313" key="5">
    <source>
        <dbReference type="Proteomes" id="UP001597368"/>
    </source>
</evidence>
<keyword evidence="5" id="KW-1185">Reference proteome</keyword>
<organism evidence="4 5">
    <name type="scientific">Nonomuraea mangrovi</name>
    <dbReference type="NCBI Taxonomy" id="2316207"/>
    <lineage>
        <taxon>Bacteria</taxon>
        <taxon>Bacillati</taxon>
        <taxon>Actinomycetota</taxon>
        <taxon>Actinomycetes</taxon>
        <taxon>Streptosporangiales</taxon>
        <taxon>Streptosporangiaceae</taxon>
        <taxon>Nonomuraea</taxon>
    </lineage>
</organism>
<evidence type="ECO:0000256" key="3">
    <source>
        <dbReference type="SAM" id="SignalP"/>
    </source>
</evidence>
<reference evidence="5" key="1">
    <citation type="journal article" date="2019" name="Int. J. Syst. Evol. Microbiol.">
        <title>The Global Catalogue of Microorganisms (GCM) 10K type strain sequencing project: providing services to taxonomists for standard genome sequencing and annotation.</title>
        <authorList>
            <consortium name="The Broad Institute Genomics Platform"/>
            <consortium name="The Broad Institute Genome Sequencing Center for Infectious Disease"/>
            <person name="Wu L."/>
            <person name="Ma J."/>
        </authorList>
    </citation>
    <scope>NUCLEOTIDE SEQUENCE [LARGE SCALE GENOMIC DNA]</scope>
    <source>
        <strain evidence="5">ICMP 6774ER</strain>
    </source>
</reference>
<dbReference type="InterPro" id="IPR015943">
    <property type="entry name" value="WD40/YVTN_repeat-like_dom_sf"/>
</dbReference>
<proteinExistence type="predicted"/>
<gene>
    <name evidence="4" type="ORF">ACFSKW_36405</name>
</gene>
<feature type="transmembrane region" description="Helical" evidence="2">
    <location>
        <begin position="328"/>
        <end position="350"/>
    </location>
</feature>
<dbReference type="Proteomes" id="UP001597368">
    <property type="component" value="Unassembled WGS sequence"/>
</dbReference>
<evidence type="ECO:0000256" key="1">
    <source>
        <dbReference type="SAM" id="MobiDB-lite"/>
    </source>
</evidence>
<dbReference type="RefSeq" id="WP_379577725.1">
    <property type="nucleotide sequence ID" value="NZ_JBHUFV010000054.1"/>
</dbReference>
<keyword evidence="2" id="KW-1133">Transmembrane helix</keyword>
<feature type="region of interest" description="Disordered" evidence="1">
    <location>
        <begin position="349"/>
        <end position="373"/>
    </location>
</feature>
<keyword evidence="2" id="KW-0472">Membrane</keyword>
<dbReference type="SUPFAM" id="SSF75011">
    <property type="entry name" value="3-carboxy-cis,cis-mucoante lactonizing enzyme"/>
    <property type="match status" value="1"/>
</dbReference>
<feature type="signal peptide" evidence="3">
    <location>
        <begin position="1"/>
        <end position="37"/>
    </location>
</feature>
<name>A0ABW4T4U2_9ACTN</name>
<evidence type="ECO:0000256" key="2">
    <source>
        <dbReference type="SAM" id="Phobius"/>
    </source>
</evidence>
<feature type="region of interest" description="Disordered" evidence="1">
    <location>
        <begin position="302"/>
        <end position="321"/>
    </location>
</feature>
<evidence type="ECO:0008006" key="6">
    <source>
        <dbReference type="Google" id="ProtNLM"/>
    </source>
</evidence>
<keyword evidence="2" id="KW-0812">Transmembrane</keyword>
<evidence type="ECO:0000313" key="4">
    <source>
        <dbReference type="EMBL" id="MFD1936965.1"/>
    </source>
</evidence>
<dbReference type="EMBL" id="JBHUFV010000054">
    <property type="protein sequence ID" value="MFD1936965.1"/>
    <property type="molecule type" value="Genomic_DNA"/>
</dbReference>
<feature type="chain" id="PRO_5047187459" description="WD40 repeat domain-containing protein" evidence="3">
    <location>
        <begin position="38"/>
        <end position="373"/>
    </location>
</feature>
<sequence length="373" mass="38729">MVTSIPRKAPMPSSLRIGSALAAVLFTAFAPVSTALAASDVDPAPTASAAPWVKQFAFEDDRITESSGLYASRLHPGVVWTHNDGEGVPTLYAVDDKGKTLAAISIKGTTVMDTEAVGGAVDSRGNSMLFLADIGDNATKRTSGISVLAIVEPPVLADGEVSAQRYQLVYPDGPHDAEALLVHPQTGNLYVITKGTSGGAVYGLPSALVPDVNNRLDYIGPIPHVVSDAALNADGLMFVRGYNKIRVFADVTGKLLETIPAPQQPQGESLTISADGKSILAGSEGKGSAVYSLALPKALVASPTNTPGPRGDGNATQETPSAQPELPMLWLLGTGALLLVLIGASGAAAASRRRRRREPDAAKVIALPSQRRR</sequence>
<keyword evidence="3" id="KW-0732">Signal</keyword>
<dbReference type="Gene3D" id="2.130.10.10">
    <property type="entry name" value="YVTN repeat-like/Quinoprotein amine dehydrogenase"/>
    <property type="match status" value="1"/>
</dbReference>
<accession>A0ABW4T4U2</accession>